<evidence type="ECO:0000313" key="3">
    <source>
        <dbReference type="EMBL" id="SMH39215.1"/>
    </source>
</evidence>
<name>A0A1X7NMN4_9HYPH</name>
<dbReference type="RefSeq" id="WP_085464152.1">
    <property type="nucleotide sequence ID" value="NZ_FXBL01000004.1"/>
</dbReference>
<dbReference type="PANTHER" id="PTHR34136:SF1">
    <property type="entry name" value="UDP-N-ACETYL-D-MANNOSAMINURONIC ACID TRANSFERASE"/>
    <property type="match status" value="1"/>
</dbReference>
<keyword evidence="4" id="KW-1185">Reference proteome</keyword>
<keyword evidence="1" id="KW-0328">Glycosyltransferase</keyword>
<keyword evidence="2" id="KW-0808">Transferase</keyword>
<reference evidence="4" key="1">
    <citation type="submission" date="2017-04" db="EMBL/GenBank/DDBJ databases">
        <authorList>
            <person name="Varghese N."/>
            <person name="Submissions S."/>
        </authorList>
    </citation>
    <scope>NUCLEOTIDE SEQUENCE [LARGE SCALE GENOMIC DNA]</scope>
    <source>
        <strain evidence="4">B5P</strain>
    </source>
</reference>
<gene>
    <name evidence="3" type="ORF">SAMN02982922_2141</name>
</gene>
<proteinExistence type="predicted"/>
<dbReference type="PANTHER" id="PTHR34136">
    <property type="match status" value="1"/>
</dbReference>
<evidence type="ECO:0000256" key="2">
    <source>
        <dbReference type="ARBA" id="ARBA00022679"/>
    </source>
</evidence>
<dbReference type="Proteomes" id="UP000193083">
    <property type="component" value="Unassembled WGS sequence"/>
</dbReference>
<evidence type="ECO:0000256" key="1">
    <source>
        <dbReference type="ARBA" id="ARBA00022676"/>
    </source>
</evidence>
<dbReference type="Pfam" id="PF03808">
    <property type="entry name" value="Glyco_tran_WecG"/>
    <property type="match status" value="1"/>
</dbReference>
<dbReference type="NCBIfam" id="TIGR00696">
    <property type="entry name" value="wecG_tagA_cpsF"/>
    <property type="match status" value="1"/>
</dbReference>
<accession>A0A1X7NMN4</accession>
<dbReference type="CDD" id="cd06533">
    <property type="entry name" value="Glyco_transf_WecG_TagA"/>
    <property type="match status" value="1"/>
</dbReference>
<dbReference type="InterPro" id="IPR004629">
    <property type="entry name" value="WecG_TagA_CpsF"/>
</dbReference>
<protein>
    <submittedName>
        <fullName evidence="3">Polymer biosynthesis protein, WecB/TagA/CpsF family</fullName>
    </submittedName>
</protein>
<dbReference type="AlphaFoldDB" id="A0A1X7NMN4"/>
<sequence>MNLQPSPPPQPRLPSMEILGVPVVAMGWQEALDILGGYLRGRFFMPVGFLNAHNANVACADGEFARALERFLVLPDGVGVDIAAKWLHGRPFPANLNGTDFVPALIASMSSPLKVALLGATQENAGGAAEQLSALAPQHEYRVIHDGYFTKKQEPDIIADIADYRPDILLVAMGVPRQELWIERNLTSIHCTMPIAVGALLDFLSGRVPRAPLWVRRLRLEWLYRLWIEPGRLWRRYVVGNPLFLARVLAQKFVGYRAGTERVRDA</sequence>
<organism evidence="3 4">
    <name type="scientific">Mesorhizobium australicum</name>
    <dbReference type="NCBI Taxonomy" id="536018"/>
    <lineage>
        <taxon>Bacteria</taxon>
        <taxon>Pseudomonadati</taxon>
        <taxon>Pseudomonadota</taxon>
        <taxon>Alphaproteobacteria</taxon>
        <taxon>Hyphomicrobiales</taxon>
        <taxon>Phyllobacteriaceae</taxon>
        <taxon>Mesorhizobium</taxon>
    </lineage>
</organism>
<evidence type="ECO:0000313" key="4">
    <source>
        <dbReference type="Proteomes" id="UP000193083"/>
    </source>
</evidence>
<dbReference type="EMBL" id="FXBL01000004">
    <property type="protein sequence ID" value="SMH39215.1"/>
    <property type="molecule type" value="Genomic_DNA"/>
</dbReference>
<dbReference type="GO" id="GO:0016758">
    <property type="term" value="F:hexosyltransferase activity"/>
    <property type="evidence" value="ECO:0007669"/>
    <property type="project" value="TreeGrafter"/>
</dbReference>
<dbReference type="OrthoDB" id="9771846at2"/>